<comment type="caution">
    <text evidence="16">The sequence shown here is derived from an EMBL/GenBank/DDBJ whole genome shotgun (WGS) entry which is preliminary data.</text>
</comment>
<feature type="transmembrane region" description="Helical" evidence="14">
    <location>
        <begin position="188"/>
        <end position="207"/>
    </location>
</feature>
<feature type="domain" description="EXPERA" evidence="15">
    <location>
        <begin position="80"/>
        <end position="246"/>
    </location>
</feature>
<evidence type="ECO:0000256" key="14">
    <source>
        <dbReference type="SAM" id="Phobius"/>
    </source>
</evidence>
<evidence type="ECO:0000256" key="9">
    <source>
        <dbReference type="ARBA" id="ARBA00023136"/>
    </source>
</evidence>
<dbReference type="InterPro" id="IPR033118">
    <property type="entry name" value="EXPERA"/>
</dbReference>
<evidence type="ECO:0000256" key="12">
    <source>
        <dbReference type="ARBA" id="ARBA00023235"/>
    </source>
</evidence>
<name>A0A0F4Z2R2_RASE3</name>
<evidence type="ECO:0000256" key="5">
    <source>
        <dbReference type="ARBA" id="ARBA00022955"/>
    </source>
</evidence>
<dbReference type="GO" id="GO:0016020">
    <property type="term" value="C:membrane"/>
    <property type="evidence" value="ECO:0007669"/>
    <property type="project" value="UniProtKB-SubCell"/>
</dbReference>
<dbReference type="GO" id="GO:0000247">
    <property type="term" value="F:C-8 sterol isomerase activity"/>
    <property type="evidence" value="ECO:0007669"/>
    <property type="project" value="TreeGrafter"/>
</dbReference>
<comment type="subcellular location">
    <subcellularLocation>
        <location evidence="1">Membrane</location>
        <topology evidence="1">Multi-pass membrane protein</topology>
    </subcellularLocation>
</comment>
<dbReference type="PANTHER" id="PTHR14207:SF0">
    <property type="entry name" value="3-BETA-HYDROXYSTEROID-DELTA(8),DELTA(7)-ISOMERASE"/>
    <property type="match status" value="1"/>
</dbReference>
<evidence type="ECO:0000256" key="4">
    <source>
        <dbReference type="ARBA" id="ARBA00022692"/>
    </source>
</evidence>
<evidence type="ECO:0000256" key="11">
    <source>
        <dbReference type="ARBA" id="ARBA00023221"/>
    </source>
</evidence>
<keyword evidence="11" id="KW-0753">Steroid metabolism</keyword>
<dbReference type="InterPro" id="IPR007905">
    <property type="entry name" value="EBP"/>
</dbReference>
<dbReference type="GO" id="GO:0047750">
    <property type="term" value="F:cholestenol delta-isomerase activity"/>
    <property type="evidence" value="ECO:0007669"/>
    <property type="project" value="InterPro"/>
</dbReference>
<dbReference type="Pfam" id="PF05241">
    <property type="entry name" value="EBP"/>
    <property type="match status" value="1"/>
</dbReference>
<accession>A0A0F4Z2R2</accession>
<protein>
    <recommendedName>
        <fullName evidence="15">EXPERA domain-containing protein</fullName>
    </recommendedName>
</protein>
<keyword evidence="9 13" id="KW-0472">Membrane</keyword>
<evidence type="ECO:0000256" key="13">
    <source>
        <dbReference type="PROSITE-ProRule" id="PRU01087"/>
    </source>
</evidence>
<reference evidence="16 17" key="1">
    <citation type="submission" date="2015-04" db="EMBL/GenBank/DDBJ databases">
        <authorList>
            <person name="Heijne W.H."/>
            <person name="Fedorova N.D."/>
            <person name="Nierman W.C."/>
            <person name="Vollebregt A.W."/>
            <person name="Zhao Z."/>
            <person name="Wu L."/>
            <person name="Kumar M."/>
            <person name="Stam H."/>
            <person name="van den Berg M.A."/>
            <person name="Pel H.J."/>
        </authorList>
    </citation>
    <scope>NUCLEOTIDE SEQUENCE [LARGE SCALE GENOMIC DNA]</scope>
    <source>
        <strain evidence="16 17">CBS 393.64</strain>
    </source>
</reference>
<proteinExistence type="inferred from homology"/>
<keyword evidence="12" id="KW-0413">Isomerase</keyword>
<dbReference type="Proteomes" id="UP000053958">
    <property type="component" value="Unassembled WGS sequence"/>
</dbReference>
<dbReference type="OrthoDB" id="58557at2759"/>
<evidence type="ECO:0000256" key="1">
    <source>
        <dbReference type="ARBA" id="ARBA00004141"/>
    </source>
</evidence>
<evidence type="ECO:0000256" key="10">
    <source>
        <dbReference type="ARBA" id="ARBA00023166"/>
    </source>
</evidence>
<gene>
    <name evidence="16" type="ORF">T310_1810</name>
</gene>
<evidence type="ECO:0000256" key="6">
    <source>
        <dbReference type="ARBA" id="ARBA00022989"/>
    </source>
</evidence>
<keyword evidence="6 13" id="KW-1133">Transmembrane helix</keyword>
<dbReference type="RefSeq" id="XP_013330770.1">
    <property type="nucleotide sequence ID" value="XM_013475316.1"/>
</dbReference>
<keyword evidence="10" id="KW-1207">Sterol metabolism</keyword>
<keyword evidence="5" id="KW-0752">Steroid biosynthesis</keyword>
<dbReference type="GO" id="GO:0004769">
    <property type="term" value="F:steroid Delta-isomerase activity"/>
    <property type="evidence" value="ECO:0007669"/>
    <property type="project" value="TreeGrafter"/>
</dbReference>
<dbReference type="GeneID" id="25314161"/>
<evidence type="ECO:0000256" key="3">
    <source>
        <dbReference type="ARBA" id="ARBA00022516"/>
    </source>
</evidence>
<dbReference type="STRING" id="1408163.A0A0F4Z2R2"/>
<evidence type="ECO:0000256" key="8">
    <source>
        <dbReference type="ARBA" id="ARBA00023098"/>
    </source>
</evidence>
<sequence>MSAADTPQPHPYYPIGVEIAGYIANESSVFVLAICFSLGLAAILGLILASATYLRPSMSKADKLAILWFALCKYLVDFLFQKSVCADNHANAAGTLHCFFEAYFVSHHSAMGPAQDILGQLWKEYALSDSRYLISDPFVVSIETITVTHDWLEIRLIDLCLWNGQTVWGPLCFVLAYMIAAQHPLRHALQVIICVAHLYGDALYYATSLFNHYVNGVSYCRPEALYFWGYFFFMNFIWIVVPASYLYESLTAISNAFRALDRTAGRQKFE</sequence>
<keyword evidence="17" id="KW-1185">Reference proteome</keyword>
<keyword evidence="3" id="KW-0444">Lipid biosynthesis</keyword>
<comment type="similarity">
    <text evidence="2">Belongs to the EBP family.</text>
</comment>
<evidence type="ECO:0000313" key="17">
    <source>
        <dbReference type="Proteomes" id="UP000053958"/>
    </source>
</evidence>
<keyword evidence="4 13" id="KW-0812">Transmembrane</keyword>
<organism evidence="16 17">
    <name type="scientific">Rasamsonia emersonii (strain ATCC 16479 / CBS 393.64 / IMI 116815)</name>
    <dbReference type="NCBI Taxonomy" id="1408163"/>
    <lineage>
        <taxon>Eukaryota</taxon>
        <taxon>Fungi</taxon>
        <taxon>Dikarya</taxon>
        <taxon>Ascomycota</taxon>
        <taxon>Pezizomycotina</taxon>
        <taxon>Eurotiomycetes</taxon>
        <taxon>Eurotiomycetidae</taxon>
        <taxon>Eurotiales</taxon>
        <taxon>Trichocomaceae</taxon>
        <taxon>Rasamsonia</taxon>
    </lineage>
</organism>
<evidence type="ECO:0000256" key="7">
    <source>
        <dbReference type="ARBA" id="ARBA00023011"/>
    </source>
</evidence>
<feature type="transmembrane region" description="Helical" evidence="14">
    <location>
        <begin position="227"/>
        <end position="247"/>
    </location>
</feature>
<dbReference type="AlphaFoldDB" id="A0A0F4Z2R2"/>
<evidence type="ECO:0000259" key="15">
    <source>
        <dbReference type="PROSITE" id="PS51751"/>
    </source>
</evidence>
<keyword evidence="7" id="KW-0756">Sterol biosynthesis</keyword>
<evidence type="ECO:0000313" key="16">
    <source>
        <dbReference type="EMBL" id="KKA24158.1"/>
    </source>
</evidence>
<dbReference type="GO" id="GO:0016126">
    <property type="term" value="P:sterol biosynthetic process"/>
    <property type="evidence" value="ECO:0007669"/>
    <property type="project" value="UniProtKB-KW"/>
</dbReference>
<evidence type="ECO:0000256" key="2">
    <source>
        <dbReference type="ARBA" id="ARBA00008337"/>
    </source>
</evidence>
<dbReference type="EMBL" id="LASV01000073">
    <property type="protein sequence ID" value="KKA24158.1"/>
    <property type="molecule type" value="Genomic_DNA"/>
</dbReference>
<dbReference type="PANTHER" id="PTHR14207">
    <property type="entry name" value="STEROL ISOMERASE"/>
    <property type="match status" value="1"/>
</dbReference>
<feature type="transmembrane region" description="Helical" evidence="14">
    <location>
        <begin position="29"/>
        <end position="54"/>
    </location>
</feature>
<keyword evidence="8" id="KW-0443">Lipid metabolism</keyword>
<dbReference type="PROSITE" id="PS51751">
    <property type="entry name" value="EXPERA"/>
    <property type="match status" value="1"/>
</dbReference>
<dbReference type="GO" id="GO:0005783">
    <property type="term" value="C:endoplasmic reticulum"/>
    <property type="evidence" value="ECO:0007669"/>
    <property type="project" value="TreeGrafter"/>
</dbReference>